<evidence type="ECO:0000313" key="14">
    <source>
        <dbReference type="Proteomes" id="UP000305948"/>
    </source>
</evidence>
<dbReference type="InterPro" id="IPR013969">
    <property type="entry name" value="Oligosacch_biosynth_Alg14"/>
</dbReference>
<comment type="similarity">
    <text evidence="3 11">Belongs to the ALG14 family.</text>
</comment>
<gene>
    <name evidence="11" type="primary">ALG14</name>
    <name evidence="13" type="ORF">OE88DRAFT_1676096</name>
</gene>
<evidence type="ECO:0000256" key="11">
    <source>
        <dbReference type="RuleBase" id="RU362127"/>
    </source>
</evidence>
<evidence type="ECO:0000256" key="5">
    <source>
        <dbReference type="ARBA" id="ARBA00017467"/>
    </source>
</evidence>
<dbReference type="Proteomes" id="UP000305948">
    <property type="component" value="Unassembled WGS sequence"/>
</dbReference>
<evidence type="ECO:0000256" key="6">
    <source>
        <dbReference type="ARBA" id="ARBA00022692"/>
    </source>
</evidence>
<dbReference type="GO" id="GO:0031965">
    <property type="term" value="C:nuclear membrane"/>
    <property type="evidence" value="ECO:0007669"/>
    <property type="project" value="UniProtKB-SubCell"/>
</dbReference>
<reference evidence="13 14" key="1">
    <citation type="journal article" date="2019" name="Nat. Ecol. Evol.">
        <title>Megaphylogeny resolves global patterns of mushroom evolution.</title>
        <authorList>
            <person name="Varga T."/>
            <person name="Krizsan K."/>
            <person name="Foldi C."/>
            <person name="Dima B."/>
            <person name="Sanchez-Garcia M."/>
            <person name="Sanchez-Ramirez S."/>
            <person name="Szollosi G.J."/>
            <person name="Szarkandi J.G."/>
            <person name="Papp V."/>
            <person name="Albert L."/>
            <person name="Andreopoulos W."/>
            <person name="Angelini C."/>
            <person name="Antonin V."/>
            <person name="Barry K.W."/>
            <person name="Bougher N.L."/>
            <person name="Buchanan P."/>
            <person name="Buyck B."/>
            <person name="Bense V."/>
            <person name="Catcheside P."/>
            <person name="Chovatia M."/>
            <person name="Cooper J."/>
            <person name="Damon W."/>
            <person name="Desjardin D."/>
            <person name="Finy P."/>
            <person name="Geml J."/>
            <person name="Haridas S."/>
            <person name="Hughes K."/>
            <person name="Justo A."/>
            <person name="Karasinski D."/>
            <person name="Kautmanova I."/>
            <person name="Kiss B."/>
            <person name="Kocsube S."/>
            <person name="Kotiranta H."/>
            <person name="LaButti K.M."/>
            <person name="Lechner B.E."/>
            <person name="Liimatainen K."/>
            <person name="Lipzen A."/>
            <person name="Lukacs Z."/>
            <person name="Mihaltcheva S."/>
            <person name="Morgado L.N."/>
            <person name="Niskanen T."/>
            <person name="Noordeloos M.E."/>
            <person name="Ohm R.A."/>
            <person name="Ortiz-Santana B."/>
            <person name="Ovrebo C."/>
            <person name="Racz N."/>
            <person name="Riley R."/>
            <person name="Savchenko A."/>
            <person name="Shiryaev A."/>
            <person name="Soop K."/>
            <person name="Spirin V."/>
            <person name="Szebenyi C."/>
            <person name="Tomsovsky M."/>
            <person name="Tulloss R.E."/>
            <person name="Uehling J."/>
            <person name="Grigoriev I.V."/>
            <person name="Vagvolgyi C."/>
            <person name="Papp T."/>
            <person name="Martin F.M."/>
            <person name="Miettinen O."/>
            <person name="Hibbett D.S."/>
            <person name="Nagy L.G."/>
        </authorList>
    </citation>
    <scope>NUCLEOTIDE SEQUENCE [LARGE SCALE GENOMIC DNA]</scope>
    <source>
        <strain evidence="13 14">OMC1185</strain>
    </source>
</reference>
<comment type="subcellular location">
    <subcellularLocation>
        <location evidence="1 11">Endoplasmic reticulum membrane</location>
        <topology evidence="1 11">Single-pass membrane protein</topology>
    </subcellularLocation>
    <subcellularLocation>
        <location evidence="2">Nucleus membrane</location>
        <topology evidence="2">Single-pass membrane protein</topology>
    </subcellularLocation>
</comment>
<evidence type="ECO:0000256" key="1">
    <source>
        <dbReference type="ARBA" id="ARBA00004389"/>
    </source>
</evidence>
<keyword evidence="14" id="KW-1185">Reference proteome</keyword>
<comment type="subunit">
    <text evidence="4 11">Heterodimer with ALG13 to form a functional enzyme.</text>
</comment>
<keyword evidence="8" id="KW-1133">Transmembrane helix</keyword>
<feature type="signal peptide" evidence="12">
    <location>
        <begin position="1"/>
        <end position="23"/>
    </location>
</feature>
<dbReference type="Pfam" id="PF08660">
    <property type="entry name" value="Alg14"/>
    <property type="match status" value="1"/>
</dbReference>
<evidence type="ECO:0000256" key="8">
    <source>
        <dbReference type="ARBA" id="ARBA00022989"/>
    </source>
</evidence>
<dbReference type="EMBL" id="ML213506">
    <property type="protein sequence ID" value="TFK54435.1"/>
    <property type="molecule type" value="Genomic_DNA"/>
</dbReference>
<keyword evidence="13" id="KW-0808">Transferase</keyword>
<dbReference type="GO" id="GO:0043541">
    <property type="term" value="C:UDP-N-acetylglucosamine transferase complex"/>
    <property type="evidence" value="ECO:0007669"/>
    <property type="project" value="TreeGrafter"/>
</dbReference>
<evidence type="ECO:0000256" key="4">
    <source>
        <dbReference type="ARBA" id="ARBA00011335"/>
    </source>
</evidence>
<dbReference type="GO" id="GO:0006488">
    <property type="term" value="P:dolichol-linked oligosaccharide biosynthetic process"/>
    <property type="evidence" value="ECO:0007669"/>
    <property type="project" value="InterPro"/>
</dbReference>
<evidence type="ECO:0000256" key="3">
    <source>
        <dbReference type="ARBA" id="ARBA00009731"/>
    </source>
</evidence>
<keyword evidence="6" id="KW-0812">Transmembrane</keyword>
<dbReference type="AlphaFoldDB" id="A0A5C3NBS5"/>
<comment type="function">
    <text evidence="11">Involved in protein N-glycosylation. Essential for the second step of the dolichol-linked oligosaccharide pathway. Anchors the catalytic subunit ALG13 to the ER.</text>
</comment>
<evidence type="ECO:0000256" key="2">
    <source>
        <dbReference type="ARBA" id="ARBA00004590"/>
    </source>
</evidence>
<evidence type="ECO:0000256" key="12">
    <source>
        <dbReference type="SAM" id="SignalP"/>
    </source>
</evidence>
<name>A0A5C3NBS5_9AGAM</name>
<dbReference type="OrthoDB" id="17098at2759"/>
<dbReference type="STRING" id="5364.A0A5C3NBS5"/>
<organism evidence="13 14">
    <name type="scientific">Heliocybe sulcata</name>
    <dbReference type="NCBI Taxonomy" id="5364"/>
    <lineage>
        <taxon>Eukaryota</taxon>
        <taxon>Fungi</taxon>
        <taxon>Dikarya</taxon>
        <taxon>Basidiomycota</taxon>
        <taxon>Agaricomycotina</taxon>
        <taxon>Agaricomycetes</taxon>
        <taxon>Gloeophyllales</taxon>
        <taxon>Gloeophyllaceae</taxon>
        <taxon>Heliocybe</taxon>
    </lineage>
</organism>
<dbReference type="Gene3D" id="3.40.50.2000">
    <property type="entry name" value="Glycogen Phosphorylase B"/>
    <property type="match status" value="1"/>
</dbReference>
<keyword evidence="12" id="KW-0732">Signal</keyword>
<feature type="chain" id="PRO_5023067356" description="UDP-N-acetylglucosamine transferase subunit ALG14" evidence="12">
    <location>
        <begin position="24"/>
        <end position="250"/>
    </location>
</feature>
<keyword evidence="7 11" id="KW-0256">Endoplasmic reticulum</keyword>
<evidence type="ECO:0000256" key="10">
    <source>
        <dbReference type="ARBA" id="ARBA00032062"/>
    </source>
</evidence>
<proteinExistence type="inferred from homology"/>
<dbReference type="PANTHER" id="PTHR12154:SF4">
    <property type="entry name" value="UDP-N-ACETYLGLUCOSAMINE TRANSFERASE SUBUNIT ALG14 HOMOLOG"/>
    <property type="match status" value="1"/>
</dbReference>
<evidence type="ECO:0000313" key="13">
    <source>
        <dbReference type="EMBL" id="TFK54435.1"/>
    </source>
</evidence>
<evidence type="ECO:0000256" key="9">
    <source>
        <dbReference type="ARBA" id="ARBA00023136"/>
    </source>
</evidence>
<sequence>MEYPTFLLLSLAVTLLLVRRTYSLTLPRPEAKRRSPSEPCSFAVFLGSGGHTSEALALVAALDFSRYYPRTYIISEGDSLSAQKARDLEASKSKIAEFPDVRTDAYRLLETTGDVSQASAAAQYTLLTIPRARRVHQSLLATPPAALYSLASCIYHVTILPLMRTGRSTPLAEVLLLNGPGTCLTLCMAAYINRFFGLPSPRLIYVESFARVQSLSLSGKLLRPLVDRFLVQWPELRKLCPQAEYRGWLV</sequence>
<keyword evidence="9" id="KW-0472">Membrane</keyword>
<protein>
    <recommendedName>
        <fullName evidence="5 11">UDP-N-acetylglucosamine transferase subunit ALG14</fullName>
    </recommendedName>
    <alternativeName>
        <fullName evidence="10 11">Asparagine-linked glycosylation protein 14</fullName>
    </alternativeName>
</protein>
<accession>A0A5C3NBS5</accession>
<dbReference type="GO" id="GO:0004577">
    <property type="term" value="F:N-acetylglucosaminyldiphosphodolichol N-acetylglucosaminyltransferase activity"/>
    <property type="evidence" value="ECO:0007669"/>
    <property type="project" value="TreeGrafter"/>
</dbReference>
<dbReference type="PANTHER" id="PTHR12154">
    <property type="entry name" value="GLYCOSYL TRANSFERASE-RELATED"/>
    <property type="match status" value="1"/>
</dbReference>
<evidence type="ECO:0000256" key="7">
    <source>
        <dbReference type="ARBA" id="ARBA00022824"/>
    </source>
</evidence>